<organism evidence="1 2">
    <name type="scientific">Sorangium cellulosum</name>
    <name type="common">Polyangium cellulosum</name>
    <dbReference type="NCBI Taxonomy" id="56"/>
    <lineage>
        <taxon>Bacteria</taxon>
        <taxon>Pseudomonadati</taxon>
        <taxon>Myxococcota</taxon>
        <taxon>Polyangia</taxon>
        <taxon>Polyangiales</taxon>
        <taxon>Polyangiaceae</taxon>
        <taxon>Sorangium</taxon>
    </lineage>
</organism>
<accession>A0A150Q9Y1</accession>
<comment type="caution">
    <text evidence="1">The sequence shown here is derived from an EMBL/GenBank/DDBJ whole genome shotgun (WGS) entry which is preliminary data.</text>
</comment>
<evidence type="ECO:0000313" key="2">
    <source>
        <dbReference type="Proteomes" id="UP000075260"/>
    </source>
</evidence>
<name>A0A150Q9Y1_SORCE</name>
<reference evidence="1 2" key="1">
    <citation type="submission" date="2014-02" db="EMBL/GenBank/DDBJ databases">
        <title>The small core and large imbalanced accessory genome model reveals a collaborative survival strategy of Sorangium cellulosum strains in nature.</title>
        <authorList>
            <person name="Han K."/>
            <person name="Peng R."/>
            <person name="Blom J."/>
            <person name="Li Y.-Z."/>
        </authorList>
    </citation>
    <scope>NUCLEOTIDE SEQUENCE [LARGE SCALE GENOMIC DNA]</scope>
    <source>
        <strain evidence="1 2">So0008-312</strain>
    </source>
</reference>
<protein>
    <submittedName>
        <fullName evidence="1">Uncharacterized protein</fullName>
    </submittedName>
</protein>
<dbReference type="Proteomes" id="UP000075260">
    <property type="component" value="Unassembled WGS sequence"/>
</dbReference>
<gene>
    <name evidence="1" type="ORF">BE15_45360</name>
</gene>
<dbReference type="AlphaFoldDB" id="A0A150Q9Y1"/>
<evidence type="ECO:0000313" key="1">
    <source>
        <dbReference type="EMBL" id="KYF64797.1"/>
    </source>
</evidence>
<sequence>MQQQRLELSLRLVALLRAKTRDQGRHAFHLPLGCLNRHLACDASEGGLICAQRMTMAESSEPKRAE</sequence>
<dbReference type="EMBL" id="JEMA01000887">
    <property type="protein sequence ID" value="KYF64797.1"/>
    <property type="molecule type" value="Genomic_DNA"/>
</dbReference>
<proteinExistence type="predicted"/>